<evidence type="ECO:0000313" key="1">
    <source>
        <dbReference type="EMBL" id="RCW30791.1"/>
    </source>
</evidence>
<protein>
    <submittedName>
        <fullName evidence="1">Four helix bundle protein</fullName>
    </submittedName>
</protein>
<dbReference type="InterPro" id="IPR036583">
    <property type="entry name" value="23S_rRNA_IVS_sf"/>
</dbReference>
<dbReference type="NCBIfam" id="TIGR02436">
    <property type="entry name" value="four helix bundle protein"/>
    <property type="match status" value="1"/>
</dbReference>
<dbReference type="Pfam" id="PF05635">
    <property type="entry name" value="23S_rRNA_IVP"/>
    <property type="match status" value="1"/>
</dbReference>
<gene>
    <name evidence="1" type="ORF">DFO77_1209</name>
</gene>
<dbReference type="STRING" id="1168289.GCA_000259075_03938"/>
<dbReference type="Gene3D" id="1.20.1440.60">
    <property type="entry name" value="23S rRNA-intervening sequence"/>
    <property type="match status" value="1"/>
</dbReference>
<organism evidence="1 2">
    <name type="scientific">Marinilabilia salmonicolor</name>
    <dbReference type="NCBI Taxonomy" id="989"/>
    <lineage>
        <taxon>Bacteria</taxon>
        <taxon>Pseudomonadati</taxon>
        <taxon>Bacteroidota</taxon>
        <taxon>Bacteroidia</taxon>
        <taxon>Marinilabiliales</taxon>
        <taxon>Marinilabiliaceae</taxon>
        <taxon>Marinilabilia</taxon>
    </lineage>
</organism>
<dbReference type="SUPFAM" id="SSF158446">
    <property type="entry name" value="IVS-encoded protein-like"/>
    <property type="match status" value="1"/>
</dbReference>
<dbReference type="PANTHER" id="PTHR38471:SF2">
    <property type="entry name" value="FOUR HELIX BUNDLE PROTEIN"/>
    <property type="match status" value="1"/>
</dbReference>
<reference evidence="1 2" key="1">
    <citation type="submission" date="2018-07" db="EMBL/GenBank/DDBJ databases">
        <title>Freshwater and sediment microbial communities from various areas in North America, analyzing microbe dynamics in response to fracking.</title>
        <authorList>
            <person name="Lamendella R."/>
        </authorList>
    </citation>
    <scope>NUCLEOTIDE SEQUENCE [LARGE SCALE GENOMIC DNA]</scope>
    <source>
        <strain evidence="1 2">160A</strain>
    </source>
</reference>
<sequence length="133" mass="15465">MFNLKPIIMSQFRFMNLEIWKDSIALNDKFFDLAEEIGNARSYRFAEQLRAASLSISNNIAEGSGSFSDKDFANFLNIARRSVFETANLAFVAKQRKHIDDDCLNKMLNELDILSRKISCFRKRILETMNNKR</sequence>
<dbReference type="EMBL" id="QPIZ01000020">
    <property type="protein sequence ID" value="RCW30791.1"/>
    <property type="molecule type" value="Genomic_DNA"/>
</dbReference>
<dbReference type="Proteomes" id="UP000252733">
    <property type="component" value="Unassembled WGS sequence"/>
</dbReference>
<name>A0A2T0XP14_9BACT</name>
<accession>A0A2T0XP14</accession>
<dbReference type="PANTHER" id="PTHR38471">
    <property type="entry name" value="FOUR HELIX BUNDLE PROTEIN"/>
    <property type="match status" value="1"/>
</dbReference>
<dbReference type="AlphaFoldDB" id="A0A2T0XP14"/>
<comment type="caution">
    <text evidence="1">The sequence shown here is derived from an EMBL/GenBank/DDBJ whole genome shotgun (WGS) entry which is preliminary data.</text>
</comment>
<proteinExistence type="predicted"/>
<dbReference type="InterPro" id="IPR012657">
    <property type="entry name" value="23S_rRNA-intervening_sequence"/>
</dbReference>
<keyword evidence="2" id="KW-1185">Reference proteome</keyword>
<evidence type="ECO:0000313" key="2">
    <source>
        <dbReference type="Proteomes" id="UP000252733"/>
    </source>
</evidence>